<dbReference type="InterPro" id="IPR021140">
    <property type="entry name" value="Inh/Omp19"/>
</dbReference>
<evidence type="ECO:0000256" key="1">
    <source>
        <dbReference type="ARBA" id="ARBA00022729"/>
    </source>
</evidence>
<dbReference type="EMBL" id="NWMW01000001">
    <property type="protein sequence ID" value="PCD03244.1"/>
    <property type="molecule type" value="Genomic_DNA"/>
</dbReference>
<organism evidence="4 5">
    <name type="scientific">Sphingomonas spermidinifaciens</name>
    <dbReference type="NCBI Taxonomy" id="1141889"/>
    <lineage>
        <taxon>Bacteria</taxon>
        <taxon>Pseudomonadati</taxon>
        <taxon>Pseudomonadota</taxon>
        <taxon>Alphaproteobacteria</taxon>
        <taxon>Sphingomonadales</taxon>
        <taxon>Sphingomonadaceae</taxon>
        <taxon>Sphingomonas</taxon>
    </lineage>
</organism>
<dbReference type="SUPFAM" id="SSF50882">
    <property type="entry name" value="beta-Barrel protease inhibitors"/>
    <property type="match status" value="1"/>
</dbReference>
<name>A0A2A4B6I2_9SPHN</name>
<dbReference type="GO" id="GO:0004866">
    <property type="term" value="F:endopeptidase inhibitor activity"/>
    <property type="evidence" value="ECO:0007669"/>
    <property type="project" value="InterPro"/>
</dbReference>
<keyword evidence="1" id="KW-0732">Signal</keyword>
<sequence length="163" mass="16873">MYETPLHPTGRPIADRSRHGEGMPRRRSKSFAQFVNATILAALVSSQGAPVNAQSPDTRASLRMAEAASLTGRWTVTVTAGKDCRIELLAARLESANAHLLADESGCLAALAGAPVAGWRPAPDGIEIAAADRRTLLSFADQGDGTAIAATPGGQATLSRAAD</sequence>
<evidence type="ECO:0000256" key="2">
    <source>
        <dbReference type="SAM" id="MobiDB-lite"/>
    </source>
</evidence>
<feature type="domain" description="Alkaline proteinase inhibitor/ Outer membrane lipoprotein Omp19" evidence="3">
    <location>
        <begin position="66"/>
        <end position="157"/>
    </location>
</feature>
<dbReference type="Pfam" id="PF02974">
    <property type="entry name" value="Inh"/>
    <property type="match status" value="1"/>
</dbReference>
<evidence type="ECO:0000259" key="3">
    <source>
        <dbReference type="Pfam" id="PF02974"/>
    </source>
</evidence>
<comment type="caution">
    <text evidence="4">The sequence shown here is derived from an EMBL/GenBank/DDBJ whole genome shotgun (WGS) entry which is preliminary data.</text>
</comment>
<protein>
    <recommendedName>
        <fullName evidence="3">Alkaline proteinase inhibitor/ Outer membrane lipoprotein Omp19 domain-containing protein</fullName>
    </recommendedName>
</protein>
<evidence type="ECO:0000313" key="5">
    <source>
        <dbReference type="Proteomes" id="UP000218366"/>
    </source>
</evidence>
<keyword evidence="5" id="KW-1185">Reference proteome</keyword>
<reference evidence="4 5" key="1">
    <citation type="submission" date="2017-09" db="EMBL/GenBank/DDBJ databases">
        <title>Sphingomonas spermidinifaciens 9NM-10, whole genome shotgun sequence.</title>
        <authorList>
            <person name="Feng G."/>
            <person name="Zhu H."/>
        </authorList>
    </citation>
    <scope>NUCLEOTIDE SEQUENCE [LARGE SCALE GENOMIC DNA]</scope>
    <source>
        <strain evidence="4 5">9NM-10</strain>
    </source>
</reference>
<dbReference type="Gene3D" id="2.40.128.10">
    <property type="match status" value="1"/>
</dbReference>
<feature type="compositionally biased region" description="Basic and acidic residues" evidence="2">
    <location>
        <begin position="13"/>
        <end position="24"/>
    </location>
</feature>
<evidence type="ECO:0000313" key="4">
    <source>
        <dbReference type="EMBL" id="PCD03244.1"/>
    </source>
</evidence>
<accession>A0A2A4B6I2</accession>
<dbReference type="AlphaFoldDB" id="A0A2A4B6I2"/>
<dbReference type="Proteomes" id="UP000218366">
    <property type="component" value="Unassembled WGS sequence"/>
</dbReference>
<dbReference type="OrthoDB" id="7574286at2"/>
<proteinExistence type="predicted"/>
<gene>
    <name evidence="4" type="ORF">COC42_02175</name>
</gene>
<feature type="region of interest" description="Disordered" evidence="2">
    <location>
        <begin position="1"/>
        <end position="27"/>
    </location>
</feature>
<dbReference type="InterPro" id="IPR016085">
    <property type="entry name" value="Protease_inh_B-barrel_dom"/>
</dbReference>